<evidence type="ECO:0000256" key="1">
    <source>
        <dbReference type="SAM" id="MobiDB-lite"/>
    </source>
</evidence>
<keyword evidence="3" id="KW-1185">Reference proteome</keyword>
<dbReference type="RefSeq" id="XP_023631936.1">
    <property type="nucleotide sequence ID" value="XM_023776168.1"/>
</dbReference>
<evidence type="ECO:0000313" key="2">
    <source>
        <dbReference type="EMBL" id="CZT25213.1"/>
    </source>
</evidence>
<feature type="compositionally biased region" description="Basic and acidic residues" evidence="1">
    <location>
        <begin position="92"/>
        <end position="106"/>
    </location>
</feature>
<proteinExistence type="predicted"/>
<dbReference type="AlphaFoldDB" id="A0A2D3VAW3"/>
<protein>
    <recommendedName>
        <fullName evidence="4">Mitochondrial carrier protein pet8</fullName>
    </recommendedName>
</protein>
<organism evidence="2 3">
    <name type="scientific">Ramularia collo-cygni</name>
    <dbReference type="NCBI Taxonomy" id="112498"/>
    <lineage>
        <taxon>Eukaryota</taxon>
        <taxon>Fungi</taxon>
        <taxon>Dikarya</taxon>
        <taxon>Ascomycota</taxon>
        <taxon>Pezizomycotina</taxon>
        <taxon>Dothideomycetes</taxon>
        <taxon>Dothideomycetidae</taxon>
        <taxon>Mycosphaerellales</taxon>
        <taxon>Mycosphaerellaceae</taxon>
        <taxon>Ramularia</taxon>
    </lineage>
</organism>
<gene>
    <name evidence="2" type="ORF">RCC_10942</name>
</gene>
<accession>A0A2D3VAW3</accession>
<feature type="region of interest" description="Disordered" evidence="1">
    <location>
        <begin position="40"/>
        <end position="106"/>
    </location>
</feature>
<dbReference type="GeneID" id="35605977"/>
<reference evidence="2 3" key="1">
    <citation type="submission" date="2016-03" db="EMBL/GenBank/DDBJ databases">
        <authorList>
            <person name="Ploux O."/>
        </authorList>
    </citation>
    <scope>NUCLEOTIDE SEQUENCE [LARGE SCALE GENOMIC DNA]</scope>
    <source>
        <strain evidence="2 3">URUG2</strain>
    </source>
</reference>
<evidence type="ECO:0008006" key="4">
    <source>
        <dbReference type="Google" id="ProtNLM"/>
    </source>
</evidence>
<evidence type="ECO:0000313" key="3">
    <source>
        <dbReference type="Proteomes" id="UP000225277"/>
    </source>
</evidence>
<dbReference type="EMBL" id="FJUY01000025">
    <property type="protein sequence ID" value="CZT25213.1"/>
    <property type="molecule type" value="Genomic_DNA"/>
</dbReference>
<feature type="compositionally biased region" description="Basic and acidic residues" evidence="1">
    <location>
        <begin position="40"/>
        <end position="84"/>
    </location>
</feature>
<dbReference type="OrthoDB" id="529205at2759"/>
<dbReference type="Proteomes" id="UP000225277">
    <property type="component" value="Unassembled WGS sequence"/>
</dbReference>
<sequence>MSAFRTALTMRSAAFPAVRRAGVAPSRSFQSCRVMAAGKETKEGNAERAEEIEKSKQQQLKDGKWTDKLASDSESSVKADRGEFGKGQSIEEMQKETAKAAKEEKQ</sequence>
<name>A0A2D3VAW3_9PEZI</name>